<reference evidence="1 2" key="1">
    <citation type="submission" date="2019-03" db="EMBL/GenBank/DDBJ databases">
        <title>Long-read sequencing reveals hyperdense prophage content in a complex bacterial symbiont genome.</title>
        <authorList>
            <person name="Frost C.L."/>
            <person name="Siozios S."/>
            <person name="Nadal-Jimenez P."/>
            <person name="Brockhurst M.A."/>
            <person name="King K.C."/>
            <person name="Darby A.C."/>
            <person name="Hurst G.D.D."/>
        </authorList>
    </citation>
    <scope>NUCLEOTIDE SEQUENCE [LARGE SCALE GENOMIC DNA]</scope>
    <source>
        <strain evidence="1 2">FIN</strain>
    </source>
</reference>
<accession>A0A4P7KXI3</accession>
<name>A0A4P7KXI3_9GAMM</name>
<dbReference type="Proteomes" id="UP000295134">
    <property type="component" value="Chromosome"/>
</dbReference>
<dbReference type="EMBL" id="CP038613">
    <property type="protein sequence ID" value="QBY42264.1"/>
    <property type="molecule type" value="Genomic_DNA"/>
</dbReference>
<sequence length="107" mass="11788">MTNTISSTCKPGFLFGIDDVGEKNIIYTLSVYAGSPSEAITDLKVALLALEERRSHFSEGENNTMMIGNVAATSRYKRRQKRATMASADQSRLEGELDIPRTVFPLS</sequence>
<evidence type="ECO:0000313" key="2">
    <source>
        <dbReference type="Proteomes" id="UP000295134"/>
    </source>
</evidence>
<dbReference type="AlphaFoldDB" id="A0A4P7KXI3"/>
<dbReference type="KEGG" id="ans:ArsFIN_08090"/>
<gene>
    <name evidence="1" type="ORF">ArsFIN_08090</name>
</gene>
<protein>
    <submittedName>
        <fullName evidence="1">Uncharacterized protein</fullName>
    </submittedName>
</protein>
<evidence type="ECO:0000313" key="1">
    <source>
        <dbReference type="EMBL" id="QBY42264.1"/>
    </source>
</evidence>
<organism evidence="1 2">
    <name type="scientific">Arsenophonus nasoniae</name>
    <name type="common">son-killer infecting Nasonia vitripennis</name>
    <dbReference type="NCBI Taxonomy" id="638"/>
    <lineage>
        <taxon>Bacteria</taxon>
        <taxon>Pseudomonadati</taxon>
        <taxon>Pseudomonadota</taxon>
        <taxon>Gammaproteobacteria</taxon>
        <taxon>Enterobacterales</taxon>
        <taxon>Morganellaceae</taxon>
        <taxon>Arsenophonus</taxon>
    </lineage>
</organism>
<proteinExistence type="predicted"/>